<keyword evidence="1" id="KW-1003">Cell membrane</keyword>
<keyword evidence="1" id="KW-0472">Membrane</keyword>
<dbReference type="Proteomes" id="UP000011721">
    <property type="component" value="Chromosome"/>
</dbReference>
<proteinExistence type="inferred from homology"/>
<dbReference type="PANTHER" id="PTHR33383:SF1">
    <property type="entry name" value="MEMBRANE PROTEIN INSERTION EFFICIENCY FACTOR-RELATED"/>
    <property type="match status" value="1"/>
</dbReference>
<dbReference type="PANTHER" id="PTHR33383">
    <property type="entry name" value="MEMBRANE PROTEIN INSERTION EFFICIENCY FACTOR-RELATED"/>
    <property type="match status" value="1"/>
</dbReference>
<sequence>MKIRSLIQKIPLGLIRGYRYIISPLLPPSCRFTPTCSCYAIEAIESHGTLRGLLLSLGRILRCHPFCRGGYDPVPPAKGDGKATRNSVMGQKTADTQDALLRR</sequence>
<organism evidence="3 4">
    <name type="scientific">Desulfocapsa sulfexigens (strain DSM 10523 / SB164P1)</name>
    <dbReference type="NCBI Taxonomy" id="1167006"/>
    <lineage>
        <taxon>Bacteria</taxon>
        <taxon>Pseudomonadati</taxon>
        <taxon>Thermodesulfobacteriota</taxon>
        <taxon>Desulfobulbia</taxon>
        <taxon>Desulfobulbales</taxon>
        <taxon>Desulfocapsaceae</taxon>
        <taxon>Desulfocapsa</taxon>
    </lineage>
</organism>
<dbReference type="PATRIC" id="fig|1167006.5.peg.1930"/>
<feature type="region of interest" description="Disordered" evidence="2">
    <location>
        <begin position="75"/>
        <end position="103"/>
    </location>
</feature>
<evidence type="ECO:0000256" key="1">
    <source>
        <dbReference type="HAMAP-Rule" id="MF_00386"/>
    </source>
</evidence>
<accession>M1PPF3</accession>
<comment type="subcellular location">
    <subcellularLocation>
        <location evidence="1">Cell inner membrane</location>
        <topology evidence="1">Peripheral membrane protein</topology>
        <orientation evidence="1">Cytoplasmic side</orientation>
    </subcellularLocation>
</comment>
<reference evidence="4" key="1">
    <citation type="journal article" date="2013" name="Stand. Genomic Sci.">
        <title>Complete genome sequence of Desulfocapsa sulfexigens, a marine deltaproteobacterium specialized in disproportionating inorganic sulfur compounds.</title>
        <authorList>
            <person name="Finster K.W."/>
            <person name="Kjeldsen K.U."/>
            <person name="Kube M."/>
            <person name="Reinhardt R."/>
            <person name="Mussmann M."/>
            <person name="Amann R."/>
            <person name="Schreiber L."/>
        </authorList>
    </citation>
    <scope>NUCLEOTIDE SEQUENCE [LARGE SCALE GENOMIC DNA]</scope>
    <source>
        <strain evidence="4">DSM 10523 / SB164P1</strain>
    </source>
</reference>
<keyword evidence="4" id="KW-1185">Reference proteome</keyword>
<dbReference type="RefSeq" id="WP_015403997.1">
    <property type="nucleotide sequence ID" value="NC_020304.1"/>
</dbReference>
<evidence type="ECO:0000256" key="2">
    <source>
        <dbReference type="SAM" id="MobiDB-lite"/>
    </source>
</evidence>
<comment type="function">
    <text evidence="1">Could be involved in insertion of integral membrane proteins into the membrane.</text>
</comment>
<name>M1PPF3_DESSD</name>
<protein>
    <recommendedName>
        <fullName evidence="1">Putative membrane protein insertion efficiency factor</fullName>
    </recommendedName>
</protein>
<dbReference type="EMBL" id="CP003985">
    <property type="protein sequence ID" value="AGF78306.1"/>
    <property type="molecule type" value="Genomic_DNA"/>
</dbReference>
<feature type="compositionally biased region" description="Polar residues" evidence="2">
    <location>
        <begin position="84"/>
        <end position="96"/>
    </location>
</feature>
<dbReference type="KEGG" id="dsf:UWK_01748"/>
<dbReference type="eggNOG" id="COG0759">
    <property type="taxonomic scope" value="Bacteria"/>
</dbReference>
<dbReference type="STRING" id="1167006.UWK_01748"/>
<dbReference type="SMART" id="SM01234">
    <property type="entry name" value="Haemolytic"/>
    <property type="match status" value="1"/>
</dbReference>
<comment type="similarity">
    <text evidence="1">Belongs to the UPF0161 family.</text>
</comment>
<dbReference type="NCBIfam" id="TIGR00278">
    <property type="entry name" value="membrane protein insertion efficiency factor YidD"/>
    <property type="match status" value="1"/>
</dbReference>
<dbReference type="Pfam" id="PF01809">
    <property type="entry name" value="YidD"/>
    <property type="match status" value="1"/>
</dbReference>
<dbReference type="HOGENOM" id="CLU_144811_2_1_7"/>
<evidence type="ECO:0000313" key="3">
    <source>
        <dbReference type="EMBL" id="AGF78306.1"/>
    </source>
</evidence>
<dbReference type="HAMAP" id="MF_00386">
    <property type="entry name" value="UPF0161_YidD"/>
    <property type="match status" value="1"/>
</dbReference>
<dbReference type="AlphaFoldDB" id="M1PPF3"/>
<dbReference type="GO" id="GO:0005886">
    <property type="term" value="C:plasma membrane"/>
    <property type="evidence" value="ECO:0007669"/>
    <property type="project" value="UniProtKB-SubCell"/>
</dbReference>
<gene>
    <name evidence="3" type="ordered locus">UWK_01748</name>
</gene>
<evidence type="ECO:0000313" key="4">
    <source>
        <dbReference type="Proteomes" id="UP000011721"/>
    </source>
</evidence>
<keyword evidence="1" id="KW-0997">Cell inner membrane</keyword>
<dbReference type="InterPro" id="IPR002696">
    <property type="entry name" value="Membr_insert_effic_factor_YidD"/>
</dbReference>
<dbReference type="OrthoDB" id="9801753at2"/>